<evidence type="ECO:0000313" key="1">
    <source>
        <dbReference type="EMBL" id="KAG0691291.1"/>
    </source>
</evidence>
<keyword evidence="2" id="KW-1185">Reference proteome</keyword>
<gene>
    <name evidence="1" type="ORF">C6P40_002682</name>
</gene>
<dbReference type="Gene3D" id="6.10.250.2790">
    <property type="match status" value="1"/>
</dbReference>
<dbReference type="AlphaFoldDB" id="A0A9P7BHG5"/>
<sequence length="317" mass="36944">MSYDNHISSIDLGLPLEAQVLSQFFDPEFIPSDYINALIITSLNSNSNNNNQQLNNKSNELYSASSLKLLFKRCSALSIHFNEYTNELSKRFDQSYENLYTSSSQIISYDQINNNNNKIENEMIEDNEDEKEIVTRLQYHLATLNTSMYSLFDELKNTREKLNNIDPIKNNESNKIKELNSLLLIKNRIEKVQLSFNLLKSIVASSEIEDSENDLNNIKLIKSNKILLNEFKNALLILQNLMKDQISQEIELINKNNLNNGKEKLKINLKLIKIIDNMINLQPIFKSFINFQSSYSLFVEFLKEQKENYLNLFKNEL</sequence>
<reference evidence="1" key="1">
    <citation type="submission" date="2020-11" db="EMBL/GenBank/DDBJ databases">
        <title>Kefir isolates.</title>
        <authorList>
            <person name="Marcisauskas S."/>
            <person name="Kim Y."/>
            <person name="Blasche S."/>
        </authorList>
    </citation>
    <scope>NUCLEOTIDE SEQUENCE</scope>
    <source>
        <strain evidence="1">Olga-1</strain>
    </source>
</reference>
<accession>A0A9P7BHG5</accession>
<comment type="caution">
    <text evidence="1">The sequence shown here is derived from an EMBL/GenBank/DDBJ whole genome shotgun (WGS) entry which is preliminary data.</text>
</comment>
<dbReference type="EMBL" id="PUHW01000003">
    <property type="protein sequence ID" value="KAG0691291.1"/>
    <property type="molecule type" value="Genomic_DNA"/>
</dbReference>
<dbReference type="Proteomes" id="UP000697127">
    <property type="component" value="Unassembled WGS sequence"/>
</dbReference>
<protein>
    <submittedName>
        <fullName evidence="1">Uncharacterized protein</fullName>
    </submittedName>
</protein>
<organism evidence="1 2">
    <name type="scientific">Pichia californica</name>
    <dbReference type="NCBI Taxonomy" id="460514"/>
    <lineage>
        <taxon>Eukaryota</taxon>
        <taxon>Fungi</taxon>
        <taxon>Dikarya</taxon>
        <taxon>Ascomycota</taxon>
        <taxon>Saccharomycotina</taxon>
        <taxon>Pichiomycetes</taxon>
        <taxon>Pichiales</taxon>
        <taxon>Pichiaceae</taxon>
        <taxon>Pichia</taxon>
    </lineage>
</organism>
<dbReference type="OrthoDB" id="4064682at2759"/>
<proteinExistence type="predicted"/>
<evidence type="ECO:0000313" key="2">
    <source>
        <dbReference type="Proteomes" id="UP000697127"/>
    </source>
</evidence>
<name>A0A9P7BHG5_9ASCO</name>